<evidence type="ECO:0000313" key="2">
    <source>
        <dbReference type="EMBL" id="AOV07984.1"/>
    </source>
</evidence>
<proteinExistence type="predicted"/>
<keyword evidence="2" id="KW-0378">Hydrolase</keyword>
<protein>
    <submittedName>
        <fullName evidence="2">NUDIX hydrolase</fullName>
    </submittedName>
</protein>
<sequence>MTTIYVTWGNGKVKLTWKPKSKMPPCNLITSVHGFCFYKNELLLIDLKHRGWDIPGGHIELNESPEECFKREAMEEGDAEGKCNFLGCIEVDHNENPNWIENSPYPKVGYQAYYRMDIDHLHQFSSEYESTQRIFVNPNKAPDYHHEWHEIFQEALNHALLVKRP</sequence>
<dbReference type="InterPro" id="IPR000086">
    <property type="entry name" value="NUDIX_hydrolase_dom"/>
</dbReference>
<dbReference type="PROSITE" id="PS51462">
    <property type="entry name" value="NUDIX"/>
    <property type="match status" value="1"/>
</dbReference>
<dbReference type="Pfam" id="PF00293">
    <property type="entry name" value="NUDIX"/>
    <property type="match status" value="1"/>
</dbReference>
<name>A0A1D8JH21_9BACL</name>
<evidence type="ECO:0000259" key="1">
    <source>
        <dbReference type="PROSITE" id="PS51462"/>
    </source>
</evidence>
<gene>
    <name evidence="2" type="ORF">BI350_10850</name>
</gene>
<organism evidence="2 3">
    <name type="scientific">Sporosarcina ureilytica</name>
    <dbReference type="NCBI Taxonomy" id="298596"/>
    <lineage>
        <taxon>Bacteria</taxon>
        <taxon>Bacillati</taxon>
        <taxon>Bacillota</taxon>
        <taxon>Bacilli</taxon>
        <taxon>Bacillales</taxon>
        <taxon>Caryophanaceae</taxon>
        <taxon>Sporosarcina</taxon>
    </lineage>
</organism>
<dbReference type="RefSeq" id="WP_075528132.1">
    <property type="nucleotide sequence ID" value="NZ_CP017560.1"/>
</dbReference>
<dbReference type="AlphaFoldDB" id="A0A1D8JH21"/>
<keyword evidence="3" id="KW-1185">Reference proteome</keyword>
<reference evidence="2 3" key="1">
    <citation type="submission" date="2016-09" db="EMBL/GenBank/DDBJ databases">
        <title>Complete genome sequence of the Lysinibacillus sphaericus LMG 22257, a specie of Bacillus with ureolytic activity that can effectively biodeposit calcium carbonate.</title>
        <authorList>
            <person name="Yan W."/>
        </authorList>
    </citation>
    <scope>NUCLEOTIDE SEQUENCE [LARGE SCALE GENOMIC DNA]</scope>
    <source>
        <strain evidence="2 3">LMG 22257</strain>
    </source>
</reference>
<dbReference type="EMBL" id="CP017560">
    <property type="protein sequence ID" value="AOV07984.1"/>
    <property type="molecule type" value="Genomic_DNA"/>
</dbReference>
<accession>A0A1D8JH21</accession>
<dbReference type="GO" id="GO:0016787">
    <property type="term" value="F:hydrolase activity"/>
    <property type="evidence" value="ECO:0007669"/>
    <property type="project" value="UniProtKB-KW"/>
</dbReference>
<dbReference type="CDD" id="cd02883">
    <property type="entry name" value="NUDIX_Hydrolase"/>
    <property type="match status" value="1"/>
</dbReference>
<dbReference type="Proteomes" id="UP000185746">
    <property type="component" value="Chromosome"/>
</dbReference>
<dbReference type="InterPro" id="IPR015797">
    <property type="entry name" value="NUDIX_hydrolase-like_dom_sf"/>
</dbReference>
<feature type="domain" description="Nudix hydrolase" evidence="1">
    <location>
        <begin position="1"/>
        <end position="160"/>
    </location>
</feature>
<evidence type="ECO:0000313" key="3">
    <source>
        <dbReference type="Proteomes" id="UP000185746"/>
    </source>
</evidence>
<dbReference type="KEGG" id="surl:BI350_10850"/>
<dbReference type="Gene3D" id="3.90.79.10">
    <property type="entry name" value="Nucleoside Triphosphate Pyrophosphohydrolase"/>
    <property type="match status" value="1"/>
</dbReference>
<dbReference type="SUPFAM" id="SSF55811">
    <property type="entry name" value="Nudix"/>
    <property type="match status" value="1"/>
</dbReference>